<dbReference type="GO" id="GO:0140326">
    <property type="term" value="F:ATPase-coupled intramembrane lipid transporter activity"/>
    <property type="evidence" value="ECO:0007669"/>
    <property type="project" value="UniProtKB-EC"/>
</dbReference>
<dbReference type="SUPFAM" id="SSF81665">
    <property type="entry name" value="Calcium ATPase, transmembrane domain M"/>
    <property type="match status" value="1"/>
</dbReference>
<comment type="subcellular location">
    <subcellularLocation>
        <location evidence="2">Endomembrane system</location>
    </subcellularLocation>
    <subcellularLocation>
        <location evidence="1 16">Membrane</location>
        <topology evidence="1 16">Multi-pass membrane protein</topology>
    </subcellularLocation>
</comment>
<dbReference type="InParanoid" id="F2U0L7"/>
<evidence type="ECO:0000256" key="6">
    <source>
        <dbReference type="ARBA" id="ARBA00022741"/>
    </source>
</evidence>
<feature type="transmembrane region" description="Helical" evidence="16">
    <location>
        <begin position="275"/>
        <end position="298"/>
    </location>
</feature>
<evidence type="ECO:0000256" key="10">
    <source>
        <dbReference type="ARBA" id="ARBA00022989"/>
    </source>
</evidence>
<feature type="transmembrane region" description="Helical" evidence="16">
    <location>
        <begin position="78"/>
        <end position="96"/>
    </location>
</feature>
<feature type="transmembrane region" description="Helical" evidence="16">
    <location>
        <begin position="1048"/>
        <end position="1067"/>
    </location>
</feature>
<feature type="transmembrane region" description="Helical" evidence="16">
    <location>
        <begin position="54"/>
        <end position="72"/>
    </location>
</feature>
<dbReference type="Gene3D" id="3.40.1110.10">
    <property type="entry name" value="Calcium-transporting ATPase, cytoplasmic domain N"/>
    <property type="match status" value="1"/>
</dbReference>
<feature type="binding site" evidence="15">
    <location>
        <position position="809"/>
    </location>
    <ligand>
        <name>Mg(2+)</name>
        <dbReference type="ChEBI" id="CHEBI:18420"/>
    </ligand>
</feature>
<organism evidence="21">
    <name type="scientific">Salpingoeca rosetta (strain ATCC 50818 / BSB-021)</name>
    <dbReference type="NCBI Taxonomy" id="946362"/>
    <lineage>
        <taxon>Eukaryota</taxon>
        <taxon>Choanoflagellata</taxon>
        <taxon>Craspedida</taxon>
        <taxon>Salpingoecidae</taxon>
        <taxon>Salpingoeca</taxon>
    </lineage>
</organism>
<evidence type="ECO:0000256" key="12">
    <source>
        <dbReference type="ARBA" id="ARBA00034036"/>
    </source>
</evidence>
<evidence type="ECO:0000256" key="15">
    <source>
        <dbReference type="PIRSR" id="PIRSR606539-3"/>
    </source>
</evidence>
<comment type="similarity">
    <text evidence="3 16">Belongs to the cation transport ATPase (P-type) (TC 3.A.3) family. Type IV subfamily.</text>
</comment>
<dbReference type="Gene3D" id="3.40.50.1000">
    <property type="entry name" value="HAD superfamily/HAD-like"/>
    <property type="match status" value="1"/>
</dbReference>
<evidence type="ECO:0000256" key="2">
    <source>
        <dbReference type="ARBA" id="ARBA00004308"/>
    </source>
</evidence>
<comment type="catalytic activity">
    <reaction evidence="12 16">
        <text>ATP + H2O + phospholipidSide 1 = ADP + phosphate + phospholipidSide 2.</text>
        <dbReference type="EC" id="7.6.2.1"/>
    </reaction>
</comment>
<dbReference type="AlphaFoldDB" id="F2U0L7"/>
<keyword evidence="21" id="KW-1185">Reference proteome</keyword>
<evidence type="ECO:0000256" key="3">
    <source>
        <dbReference type="ARBA" id="ARBA00008109"/>
    </source>
</evidence>
<feature type="transmembrane region" description="Helical" evidence="16">
    <location>
        <begin position="1009"/>
        <end position="1028"/>
    </location>
</feature>
<evidence type="ECO:0000313" key="20">
    <source>
        <dbReference type="EMBL" id="EGD80945.1"/>
    </source>
</evidence>
<reference evidence="20" key="1">
    <citation type="submission" date="2009-08" db="EMBL/GenBank/DDBJ databases">
        <title>Annotation of Salpingoeca rosetta.</title>
        <authorList>
            <consortium name="The Broad Institute Genome Sequencing Platform"/>
            <person name="Russ C."/>
            <person name="Cuomo C."/>
            <person name="Burger G."/>
            <person name="Gray M.W."/>
            <person name="Holland P.W.H."/>
            <person name="King N."/>
            <person name="Lang F.B.F."/>
            <person name="Roger A.J."/>
            <person name="Ruiz-Trillo I."/>
            <person name="Young S.K."/>
            <person name="Zeng Q."/>
            <person name="Gargeya S."/>
            <person name="Alvarado L."/>
            <person name="Berlin A."/>
            <person name="Chapman S.B."/>
            <person name="Chen Z."/>
            <person name="Freedman E."/>
            <person name="Gellesch M."/>
            <person name="Goldberg J."/>
            <person name="Griggs A."/>
            <person name="Gujja S."/>
            <person name="Heilman E."/>
            <person name="Heiman D."/>
            <person name="Howarth C."/>
            <person name="Mehta T."/>
            <person name="Neiman D."/>
            <person name="Pearson M."/>
            <person name="Roberts A."/>
            <person name="Saif S."/>
            <person name="Shea T."/>
            <person name="Shenoy N."/>
            <person name="Sisk P."/>
            <person name="Stolte C."/>
            <person name="Sykes S."/>
            <person name="White J."/>
            <person name="Yandava C."/>
            <person name="Haas B."/>
            <person name="Nusbaum C."/>
            <person name="Birren B."/>
        </authorList>
    </citation>
    <scope>NUCLEOTIDE SEQUENCE [LARGE SCALE GENOMIC DNA]</scope>
    <source>
        <strain evidence="20">ATCC 50818</strain>
    </source>
</reference>
<evidence type="ECO:0000256" key="13">
    <source>
        <dbReference type="PIRSR" id="PIRSR606539-1"/>
    </source>
</evidence>
<feature type="transmembrane region" description="Helical" evidence="16">
    <location>
        <begin position="976"/>
        <end position="997"/>
    </location>
</feature>
<dbReference type="InterPro" id="IPR023214">
    <property type="entry name" value="HAD_sf"/>
</dbReference>
<dbReference type="PRINTS" id="PR00119">
    <property type="entry name" value="CATATPASE"/>
</dbReference>
<dbReference type="InterPro" id="IPR001757">
    <property type="entry name" value="P_typ_ATPase"/>
</dbReference>
<dbReference type="InterPro" id="IPR059000">
    <property type="entry name" value="ATPase_P-type_domA"/>
</dbReference>
<name>F2U0L7_SALR5</name>
<comment type="cofactor">
    <cofactor evidence="15">
        <name>Mg(2+)</name>
        <dbReference type="ChEBI" id="CHEBI:18420"/>
    </cofactor>
</comment>
<dbReference type="SUPFAM" id="SSF81653">
    <property type="entry name" value="Calcium ATPase, transduction domain A"/>
    <property type="match status" value="1"/>
</dbReference>
<dbReference type="GO" id="GO:0016887">
    <property type="term" value="F:ATP hydrolysis activity"/>
    <property type="evidence" value="ECO:0007669"/>
    <property type="project" value="InterPro"/>
</dbReference>
<keyword evidence="4 16" id="KW-0812">Transmembrane</keyword>
<evidence type="ECO:0000256" key="14">
    <source>
        <dbReference type="PIRSR" id="PIRSR606539-2"/>
    </source>
</evidence>
<dbReference type="SFLD" id="SFLDS00003">
    <property type="entry name" value="Haloacid_Dehalogenase"/>
    <property type="match status" value="1"/>
</dbReference>
<dbReference type="InterPro" id="IPR018303">
    <property type="entry name" value="ATPase_P-typ_P_site"/>
</dbReference>
<feature type="binding site" evidence="15">
    <location>
        <position position="394"/>
    </location>
    <ligand>
        <name>Mg(2+)</name>
        <dbReference type="ChEBI" id="CHEBI:18420"/>
    </ligand>
</feature>
<evidence type="ECO:0000256" key="5">
    <source>
        <dbReference type="ARBA" id="ARBA00022723"/>
    </source>
</evidence>
<feature type="binding site" evidence="14">
    <location>
        <position position="550"/>
    </location>
    <ligand>
        <name>ATP</name>
        <dbReference type="ChEBI" id="CHEBI:30616"/>
    </ligand>
</feature>
<dbReference type="EMBL" id="GL832958">
    <property type="protein sequence ID" value="EGD80945.1"/>
    <property type="molecule type" value="Genomic_DNA"/>
</dbReference>
<keyword evidence="9 16" id="KW-1278">Translocase</keyword>
<feature type="domain" description="P-type ATPase C-terminal" evidence="19">
    <location>
        <begin position="831"/>
        <end position="1078"/>
    </location>
</feature>
<dbReference type="NCBIfam" id="TIGR01494">
    <property type="entry name" value="ATPase_P-type"/>
    <property type="match status" value="1"/>
</dbReference>
<evidence type="ECO:0000256" key="7">
    <source>
        <dbReference type="ARBA" id="ARBA00022840"/>
    </source>
</evidence>
<dbReference type="GeneID" id="16078101"/>
<feature type="binding site" evidence="14">
    <location>
        <position position="779"/>
    </location>
    <ligand>
        <name>ATP</name>
        <dbReference type="ChEBI" id="CHEBI:30616"/>
    </ligand>
</feature>
<evidence type="ECO:0000256" key="4">
    <source>
        <dbReference type="ARBA" id="ARBA00022692"/>
    </source>
</evidence>
<feature type="binding site" evidence="14">
    <location>
        <position position="393"/>
    </location>
    <ligand>
        <name>ATP</name>
        <dbReference type="ChEBI" id="CHEBI:30616"/>
    </ligand>
</feature>
<dbReference type="GO" id="GO:0005886">
    <property type="term" value="C:plasma membrane"/>
    <property type="evidence" value="ECO:0007669"/>
    <property type="project" value="TreeGrafter"/>
</dbReference>
<keyword evidence="10 16" id="KW-1133">Transmembrane helix</keyword>
<feature type="binding site" evidence="14">
    <location>
        <position position="667"/>
    </location>
    <ligand>
        <name>ATP</name>
        <dbReference type="ChEBI" id="CHEBI:30616"/>
    </ligand>
</feature>
<evidence type="ECO:0000259" key="17">
    <source>
        <dbReference type="Pfam" id="PF00122"/>
    </source>
</evidence>
<accession>F2U0L7</accession>
<dbReference type="eggNOG" id="KOG0206">
    <property type="taxonomic scope" value="Eukaryota"/>
</dbReference>
<dbReference type="OMA" id="IYADIDM"/>
<feature type="binding site" evidence="14">
    <location>
        <position position="585"/>
    </location>
    <ligand>
        <name>ATP</name>
        <dbReference type="ChEBI" id="CHEBI:30616"/>
    </ligand>
</feature>
<dbReference type="PANTHER" id="PTHR24092">
    <property type="entry name" value="PROBABLE PHOSPHOLIPID-TRANSPORTING ATPASE"/>
    <property type="match status" value="1"/>
</dbReference>
<feature type="transmembrane region" description="Helical" evidence="16">
    <location>
        <begin position="327"/>
        <end position="346"/>
    </location>
</feature>
<evidence type="ECO:0000256" key="8">
    <source>
        <dbReference type="ARBA" id="ARBA00022842"/>
    </source>
</evidence>
<dbReference type="GO" id="GO:0000287">
    <property type="term" value="F:magnesium ion binding"/>
    <property type="evidence" value="ECO:0007669"/>
    <property type="project" value="UniProtKB-UniRule"/>
</dbReference>
<feature type="domain" description="P-type ATPase A" evidence="17">
    <location>
        <begin position="110"/>
        <end position="254"/>
    </location>
</feature>
<dbReference type="Pfam" id="PF13246">
    <property type="entry name" value="Cation_ATPase"/>
    <property type="match status" value="1"/>
</dbReference>
<dbReference type="PROSITE" id="PS00154">
    <property type="entry name" value="ATPASE_E1_E2"/>
    <property type="match status" value="1"/>
</dbReference>
<dbReference type="GO" id="GO:0005524">
    <property type="term" value="F:ATP binding"/>
    <property type="evidence" value="ECO:0007669"/>
    <property type="project" value="UniProtKB-UniRule"/>
</dbReference>
<keyword evidence="11 16" id="KW-0472">Membrane</keyword>
<evidence type="ECO:0000256" key="11">
    <source>
        <dbReference type="ARBA" id="ARBA00023136"/>
    </source>
</evidence>
<dbReference type="Pfam" id="PF00122">
    <property type="entry name" value="E1-E2_ATPase"/>
    <property type="match status" value="1"/>
</dbReference>
<evidence type="ECO:0000256" key="16">
    <source>
        <dbReference type="RuleBase" id="RU362033"/>
    </source>
</evidence>
<dbReference type="SUPFAM" id="SSF56784">
    <property type="entry name" value="HAD-like"/>
    <property type="match status" value="1"/>
</dbReference>
<dbReference type="InterPro" id="IPR023299">
    <property type="entry name" value="ATPase_P-typ_cyto_dom_N"/>
</dbReference>
<feature type="transmembrane region" description="Helical" evidence="16">
    <location>
        <begin position="944"/>
        <end position="964"/>
    </location>
</feature>
<dbReference type="NCBIfam" id="TIGR01652">
    <property type="entry name" value="ATPase-Plipid"/>
    <property type="match status" value="1"/>
</dbReference>
<feature type="binding site" evidence="14">
    <location>
        <position position="394"/>
    </location>
    <ligand>
        <name>ATP</name>
        <dbReference type="ChEBI" id="CHEBI:30616"/>
    </ligand>
</feature>
<feature type="binding site" evidence="14">
    <location>
        <position position="668"/>
    </location>
    <ligand>
        <name>ATP</name>
        <dbReference type="ChEBI" id="CHEBI:30616"/>
    </ligand>
</feature>
<dbReference type="InterPro" id="IPR023298">
    <property type="entry name" value="ATPase_P-typ_TM_dom_sf"/>
</dbReference>
<feature type="binding site" evidence="14">
    <location>
        <position position="527"/>
    </location>
    <ligand>
        <name>ATP</name>
        <dbReference type="ChEBI" id="CHEBI:30616"/>
    </ligand>
</feature>
<dbReference type="OrthoDB" id="377733at2759"/>
<dbReference type="SUPFAM" id="SSF81660">
    <property type="entry name" value="Metal cation-transporting ATPase, ATP-binding domain N"/>
    <property type="match status" value="1"/>
</dbReference>
<dbReference type="FunCoup" id="F2U0L7">
    <property type="interactions" value="337"/>
</dbReference>
<dbReference type="FunFam" id="3.40.50.1000:FF:000130">
    <property type="entry name" value="Phospholipid-transporting ATPase"/>
    <property type="match status" value="1"/>
</dbReference>
<dbReference type="GO" id="GO:0045332">
    <property type="term" value="P:phospholipid translocation"/>
    <property type="evidence" value="ECO:0007669"/>
    <property type="project" value="TreeGrafter"/>
</dbReference>
<dbReference type="InterPro" id="IPR044492">
    <property type="entry name" value="P_typ_ATPase_HD_dom"/>
</dbReference>
<evidence type="ECO:0000313" key="21">
    <source>
        <dbReference type="Proteomes" id="UP000007799"/>
    </source>
</evidence>
<gene>
    <name evidence="20" type="ORF">PTSG_01528</name>
</gene>
<dbReference type="Pfam" id="PF16209">
    <property type="entry name" value="PhoLip_ATPase_N"/>
    <property type="match status" value="1"/>
</dbReference>
<feature type="binding site" evidence="15">
    <location>
        <position position="805"/>
    </location>
    <ligand>
        <name>Mg(2+)</name>
        <dbReference type="ChEBI" id="CHEBI:18420"/>
    </ligand>
</feature>
<dbReference type="Gene3D" id="2.70.150.10">
    <property type="entry name" value="Calcium-transporting ATPase, cytoplasmic transduction domain A"/>
    <property type="match status" value="1"/>
</dbReference>
<dbReference type="KEGG" id="sre:PTSG_01528"/>
<keyword evidence="8 15" id="KW-0460">Magnesium</keyword>
<dbReference type="InterPro" id="IPR032631">
    <property type="entry name" value="P-type_ATPase_N"/>
</dbReference>
<dbReference type="Proteomes" id="UP000007799">
    <property type="component" value="Unassembled WGS sequence"/>
</dbReference>
<dbReference type="Pfam" id="PF16212">
    <property type="entry name" value="PhoLip_ATPase_C"/>
    <property type="match status" value="1"/>
</dbReference>
<feature type="domain" description="P-type ATPase N-terminal" evidence="18">
    <location>
        <begin position="20"/>
        <end position="78"/>
    </location>
</feature>
<feature type="active site" description="4-aspartylphosphate intermediate" evidence="13">
    <location>
        <position position="392"/>
    </location>
</feature>
<dbReference type="FunFam" id="2.70.150.10:FF:000054">
    <property type="entry name" value="Phospholipid-transporting ATPase"/>
    <property type="match status" value="1"/>
</dbReference>
<feature type="binding site" evidence="14">
    <location>
        <position position="486"/>
    </location>
    <ligand>
        <name>ATP</name>
        <dbReference type="ChEBI" id="CHEBI:30616"/>
    </ligand>
</feature>
<dbReference type="SFLD" id="SFLDF00027">
    <property type="entry name" value="p-type_atpase"/>
    <property type="match status" value="1"/>
</dbReference>
<protein>
    <recommendedName>
        <fullName evidence="16">Phospholipid-transporting ATPase</fullName>
        <ecNumber evidence="16">7.6.2.1</ecNumber>
    </recommendedName>
</protein>
<dbReference type="RefSeq" id="XP_004997506.1">
    <property type="nucleotide sequence ID" value="XM_004997449.1"/>
</dbReference>
<dbReference type="InterPro" id="IPR032630">
    <property type="entry name" value="P_typ_ATPase_c"/>
</dbReference>
<evidence type="ECO:0000259" key="19">
    <source>
        <dbReference type="Pfam" id="PF16212"/>
    </source>
</evidence>
<keyword evidence="7 14" id="KW-0067">ATP-binding</keyword>
<feature type="binding site" evidence="14">
    <location>
        <position position="666"/>
    </location>
    <ligand>
        <name>ATP</name>
        <dbReference type="ChEBI" id="CHEBI:30616"/>
    </ligand>
</feature>
<dbReference type="PANTHER" id="PTHR24092:SF218">
    <property type="entry name" value="PHOSPHOLIPID-TRANSPORTING ATPASE"/>
    <property type="match status" value="1"/>
</dbReference>
<feature type="binding site" evidence="14">
    <location>
        <position position="392"/>
    </location>
    <ligand>
        <name>ATP</name>
        <dbReference type="ChEBI" id="CHEBI:30616"/>
    </ligand>
</feature>
<proteinExistence type="inferred from homology"/>
<evidence type="ECO:0000256" key="1">
    <source>
        <dbReference type="ARBA" id="ARBA00004141"/>
    </source>
</evidence>
<feature type="binding site" evidence="14">
    <location>
        <position position="808"/>
    </location>
    <ligand>
        <name>ATP</name>
        <dbReference type="ChEBI" id="CHEBI:30616"/>
    </ligand>
</feature>
<sequence>MTKHKWHLDKERIVQPHNHEVAFEKGYAHNGIRTTKYTLVTFLPKNLFEQFHRLANVYFLFIVILNWVPSVQAFGREVAMLPLLFVLAVTAIKDAFEDRRRANQDKKTNNTIAKVYNKQHKCYEDVAWRHVQVGDVIRLKCDDVIPADLLLLHSSHEDGVCYLETANLDGETNLKQRRVYCDRGSNEDEFDVANFNEELKCEHPNSKIYQFNGHITHGGTVVPLDTNNMLLRGCVLRNTGTVIGLVVYAGHDTKAMLNNTGPRSKRSKLERAMNYQILYCCIILLILCVLGGLCAGLWTQARDYTNILYLPWQEGDPRPPLEGFTRVWTFFIILQVMVPISLYVSIEMVKLFQIYFIQEDVELYHEETDTKMLCRALNITEDLGQINYVFSDKTGTLTQNKMVFHTCSVGGVIYRHQAQEEGKDYQDAFSFPSDPNLVSNLAADRGEIGKRASPLHIFMLCLSASNTVVPNRKDGKVKFEAESPDEAALVSAASVYDYHLEERKLNTVTVSIRGQRHTYEVLAVLDFDSTRKRMSVVLRLPDGTLRLLCKGADSAITSVLGAASSDHVLAETSAHLDEFARSGLRTLCYAYRDIAHDEYEDWAHRFLEANVLLGEERKQRRVELFQELEQNMILVGATGIEDKLQDGVPEAIADLRHAGLKVWVLTGDKQETAIEIAMTCRLITRRMHTIILNSEYARLHYDKGKTIATVAHHRAARREVLDIINQHLQDIEQAQQGDRRELALVIDGPTLFYAVQEADDVKHQFLRLAEQTKVVVACRTTPLQKAQVVGLVKDNRDAMTLAIGDGANDVSMIQMAHVGVGISGQEGMQAVMASDFAIAQFRFLVKLMLVHGHWSYDRIANMILYFFYKNSCLVWVIFYFQIFAGFSGQPAIEQLYLQTYNLLWTSIPPIITAVFDQDVQPNILLNNPALYEQGRLDLTYSGKFFPTMLDGFYQSIVIFFVPYFVFRDTVVNEGLLVFGTVIFYCTVVANLLHLCIITRNYIWIHYLGLLWSIGGLFAFSLLYNGVYFSDSSLVPDPYFVMQETIADSRFWFCLFFVPIVAVGPRFITMFSHRWFTPTIASFAREKSELETRAAGLDSTACMHYPCMPCQMLAEPCCVYTEPHYSSDTLDVTTCVSYAPSNRETVALADMHSPRQSYSDA</sequence>
<feature type="binding site" evidence="15">
    <location>
        <position position="392"/>
    </location>
    <ligand>
        <name>Mg(2+)</name>
        <dbReference type="ChEBI" id="CHEBI:18420"/>
    </ligand>
</feature>
<feature type="binding site" evidence="14">
    <location>
        <position position="809"/>
    </location>
    <ligand>
        <name>ATP</name>
        <dbReference type="ChEBI" id="CHEBI:30616"/>
    </ligand>
</feature>
<dbReference type="InterPro" id="IPR008250">
    <property type="entry name" value="ATPase_P-typ_transduc_dom_A_sf"/>
</dbReference>
<dbReference type="InterPro" id="IPR006539">
    <property type="entry name" value="P-type_ATPase_IV"/>
</dbReference>
<dbReference type="EC" id="7.6.2.1" evidence="16"/>
<evidence type="ECO:0000259" key="18">
    <source>
        <dbReference type="Pfam" id="PF16209"/>
    </source>
</evidence>
<evidence type="ECO:0000256" key="9">
    <source>
        <dbReference type="ARBA" id="ARBA00022967"/>
    </source>
</evidence>
<dbReference type="CDD" id="cd02073">
    <property type="entry name" value="P-type_ATPase_APLT_Dnf-like"/>
    <property type="match status" value="1"/>
</dbReference>
<dbReference type="SFLD" id="SFLDG00002">
    <property type="entry name" value="C1.7:_P-type_atpase_like"/>
    <property type="match status" value="1"/>
</dbReference>
<dbReference type="InterPro" id="IPR036412">
    <property type="entry name" value="HAD-like_sf"/>
</dbReference>
<feature type="binding site" evidence="14">
    <location>
        <position position="785"/>
    </location>
    <ligand>
        <name>ATP</name>
        <dbReference type="ChEBI" id="CHEBI:30616"/>
    </ligand>
</feature>
<keyword evidence="5 15" id="KW-0479">Metal-binding</keyword>
<keyword evidence="6 14" id="KW-0547">Nucleotide-binding</keyword>
<dbReference type="STRING" id="946362.F2U0L7"/>